<feature type="region of interest" description="Disordered" evidence="1">
    <location>
        <begin position="153"/>
        <end position="385"/>
    </location>
</feature>
<feature type="non-terminal residue" evidence="2">
    <location>
        <position position="1"/>
    </location>
</feature>
<dbReference type="OrthoDB" id="7705942at2759"/>
<comment type="caution">
    <text evidence="2">The sequence shown here is derived from an EMBL/GenBank/DDBJ whole genome shotgun (WGS) entry which is preliminary data.</text>
</comment>
<feature type="compositionally biased region" description="Basic residues" evidence="1">
    <location>
        <begin position="318"/>
        <end position="333"/>
    </location>
</feature>
<feature type="region of interest" description="Disordered" evidence="1">
    <location>
        <begin position="436"/>
        <end position="460"/>
    </location>
</feature>
<feature type="compositionally biased region" description="Basic and acidic residues" evidence="1">
    <location>
        <begin position="234"/>
        <end position="256"/>
    </location>
</feature>
<keyword evidence="3" id="KW-1185">Reference proteome</keyword>
<evidence type="ECO:0000256" key="1">
    <source>
        <dbReference type="SAM" id="MobiDB-lite"/>
    </source>
</evidence>
<gene>
    <name evidence="2" type="ORF">HICCMSTLAB_LOCUS466</name>
</gene>
<name>A0A8J2H1F3_COTCN</name>
<evidence type="ECO:0000313" key="2">
    <source>
        <dbReference type="EMBL" id="CAG5073523.1"/>
    </source>
</evidence>
<protein>
    <submittedName>
        <fullName evidence="2">Uncharacterized protein</fullName>
    </submittedName>
</protein>
<accession>A0A8J2H1F3</accession>
<feature type="compositionally biased region" description="Basic and acidic residues" evidence="1">
    <location>
        <begin position="158"/>
        <end position="185"/>
    </location>
</feature>
<organism evidence="2 3">
    <name type="scientific">Cotesia congregata</name>
    <name type="common">Parasitoid wasp</name>
    <name type="synonym">Apanteles congregatus</name>
    <dbReference type="NCBI Taxonomy" id="51543"/>
    <lineage>
        <taxon>Eukaryota</taxon>
        <taxon>Metazoa</taxon>
        <taxon>Ecdysozoa</taxon>
        <taxon>Arthropoda</taxon>
        <taxon>Hexapoda</taxon>
        <taxon>Insecta</taxon>
        <taxon>Pterygota</taxon>
        <taxon>Neoptera</taxon>
        <taxon>Endopterygota</taxon>
        <taxon>Hymenoptera</taxon>
        <taxon>Apocrita</taxon>
        <taxon>Ichneumonoidea</taxon>
        <taxon>Braconidae</taxon>
        <taxon>Microgastrinae</taxon>
        <taxon>Cotesia</taxon>
    </lineage>
</organism>
<reference evidence="2" key="1">
    <citation type="submission" date="2021-04" db="EMBL/GenBank/DDBJ databases">
        <authorList>
            <person name="Chebbi M.A.C M."/>
        </authorList>
    </citation>
    <scope>NUCLEOTIDE SEQUENCE</scope>
</reference>
<sequence>YKKVLEKVYLDSDGKIVKKPKKKNDKKTIEADKNLVGSKSIFEKFGPVDQELTNSPSESGTQQIVVEAVIEHEPSVSAGVKNVLQKSKYDKNIKCDSLPLMKKSSDENFDIIESIQTVDLSSTDDKSINKPKRIRWRDNGVIKNKITIKSQDTTVSEIRGDPKDSQKTKIDEVKDSVEKIEKKSIPTETNSHFKPKTDSKCHQKSYLNSKKDLVVENNKSNVYPSSFDIGDQENPEHIKEGDAYSDKNDIIEENNKLDSLLSSSDSEDEPSPEKSVIVDDTSVVRKRRKRVIPISSSDSEDEPNSVNIEAAPGGSKNYNRKGNSKSKIMHKKSNREPEKLNYSDIYSDTASNDSSKKQEEINNDKTRDNTGKENKQLRARKGRSSESFIENVIAHGPTLFDHNDQSRSSLIITQDNIDFLENLLQYVKCLYEKQTTEPASLPSVSRRNDCDNRKSKFKAS</sequence>
<evidence type="ECO:0000313" key="3">
    <source>
        <dbReference type="Proteomes" id="UP000786811"/>
    </source>
</evidence>
<feature type="compositionally biased region" description="Basic and acidic residues" evidence="1">
    <location>
        <begin position="354"/>
        <end position="376"/>
    </location>
</feature>
<feature type="compositionally biased region" description="Polar residues" evidence="1">
    <location>
        <begin position="436"/>
        <end position="445"/>
    </location>
</feature>
<feature type="compositionally biased region" description="Polar residues" evidence="1">
    <location>
        <begin position="344"/>
        <end position="353"/>
    </location>
</feature>
<proteinExistence type="predicted"/>
<dbReference type="EMBL" id="CAJNRD030001114">
    <property type="protein sequence ID" value="CAG5073523.1"/>
    <property type="molecule type" value="Genomic_DNA"/>
</dbReference>
<dbReference type="AlphaFoldDB" id="A0A8J2H1F3"/>
<dbReference type="Proteomes" id="UP000786811">
    <property type="component" value="Unassembled WGS sequence"/>
</dbReference>